<evidence type="ECO:0000256" key="1">
    <source>
        <dbReference type="SAM" id="MobiDB-lite"/>
    </source>
</evidence>
<organism evidence="2 3">
    <name type="scientific">Scytalidium lignicola</name>
    <name type="common">Hyphomycete</name>
    <dbReference type="NCBI Taxonomy" id="5539"/>
    <lineage>
        <taxon>Eukaryota</taxon>
        <taxon>Fungi</taxon>
        <taxon>Dikarya</taxon>
        <taxon>Ascomycota</taxon>
        <taxon>Pezizomycotina</taxon>
        <taxon>Leotiomycetes</taxon>
        <taxon>Leotiomycetes incertae sedis</taxon>
        <taxon>Scytalidium</taxon>
    </lineage>
</organism>
<feature type="region of interest" description="Disordered" evidence="1">
    <location>
        <begin position="180"/>
        <end position="233"/>
    </location>
</feature>
<accession>A0A3E2H490</accession>
<dbReference type="AlphaFoldDB" id="A0A3E2H490"/>
<feature type="region of interest" description="Disordered" evidence="1">
    <location>
        <begin position="269"/>
        <end position="325"/>
    </location>
</feature>
<evidence type="ECO:0000313" key="3">
    <source>
        <dbReference type="Proteomes" id="UP000258309"/>
    </source>
</evidence>
<dbReference type="Proteomes" id="UP000258309">
    <property type="component" value="Unassembled WGS sequence"/>
</dbReference>
<keyword evidence="3" id="KW-1185">Reference proteome</keyword>
<reference evidence="2 3" key="1">
    <citation type="submission" date="2018-05" db="EMBL/GenBank/DDBJ databases">
        <title>Draft genome sequence of Scytalidium lignicola DSM 105466, a ubiquitous saprotrophic fungus.</title>
        <authorList>
            <person name="Buettner E."/>
            <person name="Gebauer A.M."/>
            <person name="Hofrichter M."/>
            <person name="Liers C."/>
            <person name="Kellner H."/>
        </authorList>
    </citation>
    <scope>NUCLEOTIDE SEQUENCE [LARGE SCALE GENOMIC DNA]</scope>
    <source>
        <strain evidence="2 3">DSM 105466</strain>
    </source>
</reference>
<gene>
    <name evidence="2" type="ORF">B7463_g8287</name>
</gene>
<protein>
    <recommendedName>
        <fullName evidence="4">Myb/SANT-like domain-containing protein</fullName>
    </recommendedName>
</protein>
<feature type="compositionally biased region" description="Low complexity" evidence="1">
    <location>
        <begin position="269"/>
        <end position="309"/>
    </location>
</feature>
<evidence type="ECO:0008006" key="4">
    <source>
        <dbReference type="Google" id="ProtNLM"/>
    </source>
</evidence>
<evidence type="ECO:0000313" key="2">
    <source>
        <dbReference type="EMBL" id="RFU28042.1"/>
    </source>
</evidence>
<name>A0A3E2H490_SCYLI</name>
<feature type="non-terminal residue" evidence="2">
    <location>
        <position position="354"/>
    </location>
</feature>
<dbReference type="EMBL" id="NCSJ02000178">
    <property type="protein sequence ID" value="RFU28042.1"/>
    <property type="molecule type" value="Genomic_DNA"/>
</dbReference>
<sequence>MPNTPKKRKDMHHDWTPFEMHTLLCLIAKGEHCWAPSEKKSDAVDAQKHAYLNVATLLNKAVHHKDYKKDIDKREVARMIDIILQEKKGAMAFISRQPSRRLTRGMRQVWERNPPINFTGSKFEWEHGRKAKVLGLQTDPTIAHDVDVRKSIEDAGAQGDDAEEQAYYWNQARALIDETAGSSNSSWGGPPPKGMAPSLTSSVVPSNEARDTDVSGLSEPAVRSRKPLSTESDNSYIVPFSPAYVASKQKQAESLFYGSPIPGEAFRGMAASRSSSSSGGTSIRMFSNQAPSTTNGPSSSTSVSTTPPSGLDGSNDYYSQYDCDSESDTGMIEEILKSKKQTINRVNIAQDEDK</sequence>
<dbReference type="OrthoDB" id="3438628at2759"/>
<comment type="caution">
    <text evidence="2">The sequence shown here is derived from an EMBL/GenBank/DDBJ whole genome shotgun (WGS) entry which is preliminary data.</text>
</comment>
<feature type="non-terminal residue" evidence="2">
    <location>
        <position position="1"/>
    </location>
</feature>
<proteinExistence type="predicted"/>